<sequence>MGRLGATALGAFGLLGASVAGLVALAPGRAAIPGDTLVVGQLAEPKGLDPATVTGANDFRILTQIFEGLTRYRPGTLEVEPALAESWEIRDGGRTYEVRLRPGVRFHDGTPFDAEAVKFNLDRMLDPKHPQAGTGPFPLAHFFSAVKRVEIVEPLVVRLRLDEPHAPLLANLAYPAGLMVSPAAVRRLGKGFSRAPVGTGPFRFVAWESERQVRLEANADYREGRPRLRAVVFRPIADANARASEMLAGGLDLMVEIAPDSVATFREDPRFALHEAAGPHLWFLILNAREGPLKDRRARQAVNYAIDKRAIVDHVLSGIATVPAGPISAAFGPASDPELKPYPHDPGKARALLREAGAEGAEVTLLASDGGSGMLEPIAMATAIQSDLAKAGLKARIETFEWNAYLARVNGGLKQAAAAEMAWMTSDPDTLPSLALKGSATPEKGGFNAGGYENPELDRLLDDARAEQDPEARAALYRRVDRLVHDEAPWALVASWKQTAATRKEVTGFSLQPSFLLDLRGVAKQ</sequence>
<dbReference type="EMBL" id="RYFI01000004">
    <property type="protein sequence ID" value="RXF74446.1"/>
    <property type="molecule type" value="Genomic_DNA"/>
</dbReference>
<dbReference type="GO" id="GO:0030288">
    <property type="term" value="C:outer membrane-bounded periplasmic space"/>
    <property type="evidence" value="ECO:0007669"/>
    <property type="project" value="UniProtKB-ARBA"/>
</dbReference>
<name>A0A4Q0MN34_9HYPH</name>
<organism evidence="6 7">
    <name type="scientific">Hansschlegelia zhihuaiae</name>
    <dbReference type="NCBI Taxonomy" id="405005"/>
    <lineage>
        <taxon>Bacteria</taxon>
        <taxon>Pseudomonadati</taxon>
        <taxon>Pseudomonadota</taxon>
        <taxon>Alphaproteobacteria</taxon>
        <taxon>Hyphomicrobiales</taxon>
        <taxon>Methylopilaceae</taxon>
        <taxon>Hansschlegelia</taxon>
    </lineage>
</organism>
<evidence type="ECO:0000259" key="5">
    <source>
        <dbReference type="Pfam" id="PF00496"/>
    </source>
</evidence>
<keyword evidence="7" id="KW-1185">Reference proteome</keyword>
<comment type="subcellular location">
    <subcellularLocation>
        <location evidence="1">Periplasm</location>
    </subcellularLocation>
</comment>
<dbReference type="PANTHER" id="PTHR30290:SF9">
    <property type="entry name" value="OLIGOPEPTIDE-BINDING PROTEIN APPA"/>
    <property type="match status" value="1"/>
</dbReference>
<evidence type="ECO:0000256" key="1">
    <source>
        <dbReference type="ARBA" id="ARBA00004418"/>
    </source>
</evidence>
<accession>A0A4Q0MN34</accession>
<dbReference type="InterPro" id="IPR000914">
    <property type="entry name" value="SBP_5_dom"/>
</dbReference>
<dbReference type="Pfam" id="PF00496">
    <property type="entry name" value="SBP_bac_5"/>
    <property type="match status" value="1"/>
</dbReference>
<evidence type="ECO:0000313" key="6">
    <source>
        <dbReference type="EMBL" id="RXF74446.1"/>
    </source>
</evidence>
<proteinExistence type="inferred from homology"/>
<dbReference type="Proteomes" id="UP000289708">
    <property type="component" value="Unassembled WGS sequence"/>
</dbReference>
<dbReference type="Gene3D" id="3.10.105.10">
    <property type="entry name" value="Dipeptide-binding Protein, Domain 3"/>
    <property type="match status" value="1"/>
</dbReference>
<gene>
    <name evidence="6" type="ORF">EK403_06460</name>
</gene>
<evidence type="ECO:0000256" key="2">
    <source>
        <dbReference type="ARBA" id="ARBA00005695"/>
    </source>
</evidence>
<keyword evidence="4" id="KW-0732">Signal</keyword>
<evidence type="ECO:0000256" key="4">
    <source>
        <dbReference type="ARBA" id="ARBA00022729"/>
    </source>
</evidence>
<keyword evidence="3" id="KW-0813">Transport</keyword>
<dbReference type="PIRSF" id="PIRSF002741">
    <property type="entry name" value="MppA"/>
    <property type="match status" value="1"/>
</dbReference>
<dbReference type="AlphaFoldDB" id="A0A4Q0MN34"/>
<dbReference type="Gene3D" id="3.90.76.10">
    <property type="entry name" value="Dipeptide-binding Protein, Domain 1"/>
    <property type="match status" value="1"/>
</dbReference>
<dbReference type="InterPro" id="IPR030678">
    <property type="entry name" value="Peptide/Ni-bd"/>
</dbReference>
<dbReference type="SUPFAM" id="SSF53850">
    <property type="entry name" value="Periplasmic binding protein-like II"/>
    <property type="match status" value="1"/>
</dbReference>
<evidence type="ECO:0000256" key="3">
    <source>
        <dbReference type="ARBA" id="ARBA00022448"/>
    </source>
</evidence>
<feature type="domain" description="Solute-binding protein family 5" evidence="5">
    <location>
        <begin position="78"/>
        <end position="437"/>
    </location>
</feature>
<reference evidence="6 7" key="1">
    <citation type="submission" date="2018-12" db="EMBL/GenBank/DDBJ databases">
        <title>bacterium Hansschlegelia zhihuaiae S113.</title>
        <authorList>
            <person name="He J."/>
        </authorList>
    </citation>
    <scope>NUCLEOTIDE SEQUENCE [LARGE SCALE GENOMIC DNA]</scope>
    <source>
        <strain evidence="6 7">S 113</strain>
    </source>
</reference>
<dbReference type="RefSeq" id="WP_128776671.1">
    <property type="nucleotide sequence ID" value="NZ_RYFI01000004.1"/>
</dbReference>
<dbReference type="CDD" id="cd08493">
    <property type="entry name" value="PBP2_DppA_like"/>
    <property type="match status" value="1"/>
</dbReference>
<dbReference type="InterPro" id="IPR039424">
    <property type="entry name" value="SBP_5"/>
</dbReference>
<dbReference type="PANTHER" id="PTHR30290">
    <property type="entry name" value="PERIPLASMIC BINDING COMPONENT OF ABC TRANSPORTER"/>
    <property type="match status" value="1"/>
</dbReference>
<dbReference type="GO" id="GO:0043190">
    <property type="term" value="C:ATP-binding cassette (ABC) transporter complex"/>
    <property type="evidence" value="ECO:0007669"/>
    <property type="project" value="InterPro"/>
</dbReference>
<dbReference type="GO" id="GO:0015833">
    <property type="term" value="P:peptide transport"/>
    <property type="evidence" value="ECO:0007669"/>
    <property type="project" value="TreeGrafter"/>
</dbReference>
<dbReference type="Gene3D" id="3.40.190.10">
    <property type="entry name" value="Periplasmic binding protein-like II"/>
    <property type="match status" value="1"/>
</dbReference>
<protein>
    <submittedName>
        <fullName evidence="6">ABC transporter substrate-binding protein</fullName>
    </submittedName>
</protein>
<dbReference type="GO" id="GO:1904680">
    <property type="term" value="F:peptide transmembrane transporter activity"/>
    <property type="evidence" value="ECO:0007669"/>
    <property type="project" value="TreeGrafter"/>
</dbReference>
<comment type="similarity">
    <text evidence="2">Belongs to the bacterial solute-binding protein 5 family.</text>
</comment>
<dbReference type="OrthoDB" id="9803988at2"/>
<comment type="caution">
    <text evidence="6">The sequence shown here is derived from an EMBL/GenBank/DDBJ whole genome shotgun (WGS) entry which is preliminary data.</text>
</comment>
<evidence type="ECO:0000313" key="7">
    <source>
        <dbReference type="Proteomes" id="UP000289708"/>
    </source>
</evidence>